<feature type="region of interest" description="Disordered" evidence="1">
    <location>
        <begin position="47"/>
        <end position="68"/>
    </location>
</feature>
<evidence type="ECO:0000256" key="1">
    <source>
        <dbReference type="SAM" id="MobiDB-lite"/>
    </source>
</evidence>
<name>A0A5B0R5U9_PUCGR</name>
<evidence type="ECO:0000313" key="2">
    <source>
        <dbReference type="EMBL" id="KAA1120892.1"/>
    </source>
</evidence>
<organism evidence="2 3">
    <name type="scientific">Puccinia graminis f. sp. tritici</name>
    <dbReference type="NCBI Taxonomy" id="56615"/>
    <lineage>
        <taxon>Eukaryota</taxon>
        <taxon>Fungi</taxon>
        <taxon>Dikarya</taxon>
        <taxon>Basidiomycota</taxon>
        <taxon>Pucciniomycotina</taxon>
        <taxon>Pucciniomycetes</taxon>
        <taxon>Pucciniales</taxon>
        <taxon>Pucciniaceae</taxon>
        <taxon>Puccinia</taxon>
    </lineage>
</organism>
<dbReference type="AlphaFoldDB" id="A0A5B0R5U9"/>
<feature type="compositionally biased region" description="Basic and acidic residues" evidence="1">
    <location>
        <begin position="55"/>
        <end position="67"/>
    </location>
</feature>
<feature type="region of interest" description="Disordered" evidence="1">
    <location>
        <begin position="89"/>
        <end position="109"/>
    </location>
</feature>
<reference evidence="2 3" key="1">
    <citation type="submission" date="2019-05" db="EMBL/GenBank/DDBJ databases">
        <title>Emergence of the Ug99 lineage of the wheat stem rust pathogen through somatic hybridization.</title>
        <authorList>
            <person name="Li F."/>
            <person name="Upadhyaya N.M."/>
            <person name="Sperschneider J."/>
            <person name="Matny O."/>
            <person name="Nguyen-Phuc H."/>
            <person name="Mago R."/>
            <person name="Raley C."/>
            <person name="Miller M.E."/>
            <person name="Silverstein K.A.T."/>
            <person name="Henningsen E."/>
            <person name="Hirsch C.D."/>
            <person name="Visser B."/>
            <person name="Pretorius Z.A."/>
            <person name="Steffenson B.J."/>
            <person name="Schwessinger B."/>
            <person name="Dodds P.N."/>
            <person name="Figueroa M."/>
        </authorList>
    </citation>
    <scope>NUCLEOTIDE SEQUENCE [LARGE SCALE GENOMIC DNA]</scope>
    <source>
        <strain evidence="2 3">Ug99</strain>
    </source>
</reference>
<accession>A0A5B0R5U9</accession>
<sequence length="209" mass="23728">MYYLQRIFVTNSTKRFNIDILDQSPHKTAKPVKKVVKKAEKQYTSPEVIPSEWDQDSHLTSKSEKLNSTRTRVVKTKINSITISSTNRATPIDKAQTKPDPVKEKSDEVSKPVKLIDPVPSTDPFKSKEEFLKLIDKDLISHLTFKRIDQQPQSKIGITSPIKSIDIVRIIRTSYWLYCGTIAFAGWFIKSHSSLLKSSLAGFSAARHP</sequence>
<protein>
    <submittedName>
        <fullName evidence="2">Uncharacterized protein</fullName>
    </submittedName>
</protein>
<comment type="caution">
    <text evidence="2">The sequence shown here is derived from an EMBL/GenBank/DDBJ whole genome shotgun (WGS) entry which is preliminary data.</text>
</comment>
<evidence type="ECO:0000313" key="3">
    <source>
        <dbReference type="Proteomes" id="UP000325313"/>
    </source>
</evidence>
<dbReference type="Proteomes" id="UP000325313">
    <property type="component" value="Unassembled WGS sequence"/>
</dbReference>
<dbReference type="EMBL" id="VDEP01000240">
    <property type="protein sequence ID" value="KAA1120892.1"/>
    <property type="molecule type" value="Genomic_DNA"/>
</dbReference>
<gene>
    <name evidence="2" type="ORF">PGTUg99_010041</name>
</gene>
<proteinExistence type="predicted"/>
<feature type="compositionally biased region" description="Basic and acidic residues" evidence="1">
    <location>
        <begin position="95"/>
        <end position="109"/>
    </location>
</feature>